<dbReference type="AlphaFoldDB" id="A0A9N9K0U3"/>
<name>A0A9N9K0U3_9GLOM</name>
<protein>
    <submittedName>
        <fullName evidence="2">1848_t:CDS:1</fullName>
    </submittedName>
</protein>
<comment type="caution">
    <text evidence="2">The sequence shown here is derived from an EMBL/GenBank/DDBJ whole genome shotgun (WGS) entry which is preliminary data.</text>
</comment>
<reference evidence="2" key="1">
    <citation type="submission" date="2021-06" db="EMBL/GenBank/DDBJ databases">
        <authorList>
            <person name="Kallberg Y."/>
            <person name="Tangrot J."/>
            <person name="Rosling A."/>
        </authorList>
    </citation>
    <scope>NUCLEOTIDE SEQUENCE</scope>
    <source>
        <strain evidence="2">MA453B</strain>
    </source>
</reference>
<accession>A0A9N9K0U3</accession>
<sequence>QQERLEKTQIKVMERDRLPSPNLINTESYFEEEDPGEVNDE</sequence>
<feature type="non-terminal residue" evidence="2">
    <location>
        <position position="1"/>
    </location>
</feature>
<feature type="non-terminal residue" evidence="2">
    <location>
        <position position="41"/>
    </location>
</feature>
<gene>
    <name evidence="2" type="ORF">DERYTH_LOCUS24299</name>
</gene>
<keyword evidence="3" id="KW-1185">Reference proteome</keyword>
<dbReference type="EMBL" id="CAJVPY010040212">
    <property type="protein sequence ID" value="CAG8805544.1"/>
    <property type="molecule type" value="Genomic_DNA"/>
</dbReference>
<feature type="region of interest" description="Disordered" evidence="1">
    <location>
        <begin position="1"/>
        <end position="41"/>
    </location>
</feature>
<evidence type="ECO:0000313" key="3">
    <source>
        <dbReference type="Proteomes" id="UP000789405"/>
    </source>
</evidence>
<dbReference type="Proteomes" id="UP000789405">
    <property type="component" value="Unassembled WGS sequence"/>
</dbReference>
<proteinExistence type="predicted"/>
<evidence type="ECO:0000256" key="1">
    <source>
        <dbReference type="SAM" id="MobiDB-lite"/>
    </source>
</evidence>
<organism evidence="2 3">
    <name type="scientific">Dentiscutata erythropus</name>
    <dbReference type="NCBI Taxonomy" id="1348616"/>
    <lineage>
        <taxon>Eukaryota</taxon>
        <taxon>Fungi</taxon>
        <taxon>Fungi incertae sedis</taxon>
        <taxon>Mucoromycota</taxon>
        <taxon>Glomeromycotina</taxon>
        <taxon>Glomeromycetes</taxon>
        <taxon>Diversisporales</taxon>
        <taxon>Gigasporaceae</taxon>
        <taxon>Dentiscutata</taxon>
    </lineage>
</organism>
<evidence type="ECO:0000313" key="2">
    <source>
        <dbReference type="EMBL" id="CAG8805544.1"/>
    </source>
</evidence>
<feature type="compositionally biased region" description="Acidic residues" evidence="1">
    <location>
        <begin position="29"/>
        <end position="41"/>
    </location>
</feature>
<feature type="compositionally biased region" description="Basic and acidic residues" evidence="1">
    <location>
        <begin position="1"/>
        <end position="18"/>
    </location>
</feature>